<accession>H1Q455</accession>
<sequence length="474" mass="54071">MRTKVLLSALLLCGTMACAQNDPTIMTINGQPVSRSEFEYSYNKNNTDGVIDRKSIDEYVDLFINYKLKVQAALDARLDTLQSFKSEFMSYRDQQIRPSFITNEDVENEARKIYRETQERIDGSGGMIKCAHILLGLEQKADNAEQTTIKNRADSIYNVLNKGGNFAALARIFSTDKGSAMNGGELPLITKGQTVPEFERALLALKPGEISQPVLSPFGYHIIKMISKQNFYPYDSVRNDIIRFIEARGVKEQIINQKLDTLAKLAGTGVTPEQILDKRLAEMEAKDSDLKNLVKEYHDGLLLFEISNRTVWEKAAKDEAGLEAYFKKHKKDYKWEEPRFKGIAYHTKNKADIKAVRDCIAKTPFAQWGEKLRKAFNNDSVIRIRVEKGIFKKGDNALVDKEIFKKDTVLSPVKNYPFDAVYGKKIKAPEVMDDVRGQVVSDYQEELERAWLGELRRKYKVVVNRDVLLTVNKH</sequence>
<evidence type="ECO:0000256" key="1">
    <source>
        <dbReference type="PROSITE-ProRule" id="PRU00278"/>
    </source>
</evidence>
<protein>
    <recommendedName>
        <fullName evidence="3">PpiC domain-containing protein</fullName>
    </recommendedName>
</protein>
<dbReference type="STRING" id="883158.HMPREF9140_01693"/>
<evidence type="ECO:0000259" key="3">
    <source>
        <dbReference type="PROSITE" id="PS50198"/>
    </source>
</evidence>
<dbReference type="Gene3D" id="3.10.50.40">
    <property type="match status" value="1"/>
</dbReference>
<dbReference type="Proteomes" id="UP000016023">
    <property type="component" value="Unassembled WGS sequence"/>
</dbReference>
<dbReference type="eggNOG" id="COG0760">
    <property type="taxonomic scope" value="Bacteria"/>
</dbReference>
<feature type="signal peptide" evidence="2">
    <location>
        <begin position="1"/>
        <end position="19"/>
    </location>
</feature>
<dbReference type="AlphaFoldDB" id="H1Q455"/>
<keyword evidence="2" id="KW-0732">Signal</keyword>
<name>H1Q455_9BACT</name>
<dbReference type="GO" id="GO:0003755">
    <property type="term" value="F:peptidyl-prolyl cis-trans isomerase activity"/>
    <property type="evidence" value="ECO:0007669"/>
    <property type="project" value="UniProtKB-KW"/>
</dbReference>
<dbReference type="RefSeq" id="WP_006953224.1">
    <property type="nucleotide sequence ID" value="NZ_JH594523.1"/>
</dbReference>
<dbReference type="PANTHER" id="PTHR47245">
    <property type="entry name" value="PEPTIDYLPROLYL ISOMERASE"/>
    <property type="match status" value="1"/>
</dbReference>
<organism evidence="4 5">
    <name type="scientific">Prevotella micans F0438</name>
    <dbReference type="NCBI Taxonomy" id="883158"/>
    <lineage>
        <taxon>Bacteria</taxon>
        <taxon>Pseudomonadati</taxon>
        <taxon>Bacteroidota</taxon>
        <taxon>Bacteroidia</taxon>
        <taxon>Bacteroidales</taxon>
        <taxon>Prevotellaceae</taxon>
        <taxon>Prevotella</taxon>
    </lineage>
</organism>
<keyword evidence="1" id="KW-0413">Isomerase</keyword>
<reference evidence="4 5" key="1">
    <citation type="submission" date="2011-12" db="EMBL/GenBank/DDBJ databases">
        <title>The Genome Sequence of Prevotella micans F0438.</title>
        <authorList>
            <consortium name="The Broad Institute Genome Sequencing Platform"/>
            <person name="Earl A."/>
            <person name="Ward D."/>
            <person name="Feldgarden M."/>
            <person name="Gevers D."/>
            <person name="Izard J."/>
            <person name="Baranova O.V."/>
            <person name="Blanton J.M."/>
            <person name="Wade W.G."/>
            <person name="Dewhirst F.E."/>
            <person name="Young S.K."/>
            <person name="Zeng Q."/>
            <person name="Gargeya S."/>
            <person name="Fitzgerald M."/>
            <person name="Haas B."/>
            <person name="Abouelleil A."/>
            <person name="Alvarado L."/>
            <person name="Arachchi H.M."/>
            <person name="Berlin A."/>
            <person name="Chapman S.B."/>
            <person name="Gearin G."/>
            <person name="Goldberg J."/>
            <person name="Griggs A."/>
            <person name="Gujja S."/>
            <person name="Hansen M."/>
            <person name="Heiman D."/>
            <person name="Howarth C."/>
            <person name="Larimer J."/>
            <person name="Lui A."/>
            <person name="MacDonald P.J.P."/>
            <person name="McCowen C."/>
            <person name="Montmayeur A."/>
            <person name="Murphy C."/>
            <person name="Neiman D."/>
            <person name="Pearson M."/>
            <person name="Priest M."/>
            <person name="Roberts A."/>
            <person name="Saif S."/>
            <person name="Shea T."/>
            <person name="Sisk P."/>
            <person name="Stolte C."/>
            <person name="Sykes S."/>
            <person name="Wortman J."/>
            <person name="Nusbaum C."/>
            <person name="Birren B."/>
        </authorList>
    </citation>
    <scope>NUCLEOTIDE SEQUENCE [LARGE SCALE GENOMIC DNA]</scope>
    <source>
        <strain evidence="4 5">F0438</strain>
    </source>
</reference>
<evidence type="ECO:0000256" key="2">
    <source>
        <dbReference type="SAM" id="SignalP"/>
    </source>
</evidence>
<dbReference type="PATRIC" id="fig|883158.3.peg.1695"/>
<dbReference type="Pfam" id="PF00639">
    <property type="entry name" value="Rotamase"/>
    <property type="match status" value="1"/>
</dbReference>
<evidence type="ECO:0000313" key="4">
    <source>
        <dbReference type="EMBL" id="EHO67976.1"/>
    </source>
</evidence>
<keyword evidence="5" id="KW-1185">Reference proteome</keyword>
<dbReference type="EMBL" id="AGWK01000044">
    <property type="protein sequence ID" value="EHO67976.1"/>
    <property type="molecule type" value="Genomic_DNA"/>
</dbReference>
<comment type="caution">
    <text evidence="4">The sequence shown here is derived from an EMBL/GenBank/DDBJ whole genome shotgun (WGS) entry which is preliminary data.</text>
</comment>
<gene>
    <name evidence="4" type="ORF">HMPREF9140_01693</name>
</gene>
<proteinExistence type="predicted"/>
<dbReference type="InterPro" id="IPR050245">
    <property type="entry name" value="PrsA_foldase"/>
</dbReference>
<evidence type="ECO:0000313" key="5">
    <source>
        <dbReference type="Proteomes" id="UP000016023"/>
    </source>
</evidence>
<feature type="domain" description="PpiC" evidence="3">
    <location>
        <begin position="125"/>
        <end position="227"/>
    </location>
</feature>
<dbReference type="HOGENOM" id="CLU_019451_1_0_10"/>
<dbReference type="PROSITE" id="PS50198">
    <property type="entry name" value="PPIC_PPIASE_2"/>
    <property type="match status" value="1"/>
</dbReference>
<dbReference type="PROSITE" id="PS51257">
    <property type="entry name" value="PROKAR_LIPOPROTEIN"/>
    <property type="match status" value="1"/>
</dbReference>
<dbReference type="InterPro" id="IPR000297">
    <property type="entry name" value="PPIase_PpiC"/>
</dbReference>
<dbReference type="PANTHER" id="PTHR47245:SF2">
    <property type="entry name" value="PEPTIDYL-PROLYL CIS-TRANS ISOMERASE HP_0175-RELATED"/>
    <property type="match status" value="1"/>
</dbReference>
<keyword evidence="1" id="KW-0697">Rotamase</keyword>
<dbReference type="SUPFAM" id="SSF54534">
    <property type="entry name" value="FKBP-like"/>
    <property type="match status" value="1"/>
</dbReference>
<feature type="chain" id="PRO_5003553770" description="PpiC domain-containing protein" evidence="2">
    <location>
        <begin position="20"/>
        <end position="474"/>
    </location>
</feature>
<dbReference type="InterPro" id="IPR046357">
    <property type="entry name" value="PPIase_dom_sf"/>
</dbReference>